<evidence type="ECO:0000313" key="1">
    <source>
        <dbReference type="EMBL" id="GAA5119098.1"/>
    </source>
</evidence>
<dbReference type="Proteomes" id="UP001500804">
    <property type="component" value="Unassembled WGS sequence"/>
</dbReference>
<keyword evidence="2" id="KW-1185">Reference proteome</keyword>
<dbReference type="EMBL" id="BAABJO010000007">
    <property type="protein sequence ID" value="GAA5119098.1"/>
    <property type="molecule type" value="Genomic_DNA"/>
</dbReference>
<proteinExistence type="predicted"/>
<protein>
    <recommendedName>
        <fullName evidence="3">HTH cro/C1-type domain-containing protein</fullName>
    </recommendedName>
</protein>
<name>A0ABP9NGK1_9PSEU</name>
<comment type="caution">
    <text evidence="1">The sequence shown here is derived from an EMBL/GenBank/DDBJ whole genome shotgun (WGS) entry which is preliminary data.</text>
</comment>
<reference evidence="2" key="1">
    <citation type="journal article" date="2019" name="Int. J. Syst. Evol. Microbiol.">
        <title>The Global Catalogue of Microorganisms (GCM) 10K type strain sequencing project: providing services to taxonomists for standard genome sequencing and annotation.</title>
        <authorList>
            <consortium name="The Broad Institute Genomics Platform"/>
            <consortium name="The Broad Institute Genome Sequencing Center for Infectious Disease"/>
            <person name="Wu L."/>
            <person name="Ma J."/>
        </authorList>
    </citation>
    <scope>NUCLEOTIDE SEQUENCE [LARGE SCALE GENOMIC DNA]</scope>
    <source>
        <strain evidence="2">JCM 18302</strain>
    </source>
</reference>
<organism evidence="1 2">
    <name type="scientific">Pseudonocardia adelaidensis</name>
    <dbReference type="NCBI Taxonomy" id="648754"/>
    <lineage>
        <taxon>Bacteria</taxon>
        <taxon>Bacillati</taxon>
        <taxon>Actinomycetota</taxon>
        <taxon>Actinomycetes</taxon>
        <taxon>Pseudonocardiales</taxon>
        <taxon>Pseudonocardiaceae</taxon>
        <taxon>Pseudonocardia</taxon>
    </lineage>
</organism>
<gene>
    <name evidence="1" type="ORF">GCM10023320_24310</name>
</gene>
<evidence type="ECO:0008006" key="3">
    <source>
        <dbReference type="Google" id="ProtNLM"/>
    </source>
</evidence>
<accession>A0ABP9NGK1</accession>
<sequence>MLPLAGAPPGAFLVGFGLLSFAREIRAFVRASLNMAADSLVVTPAARTALIRERQRELYGAPLRTVVYRLLADYGISQARLARIIGLSPAALSLLVSARRVKISNPLVHTKLMVLDQRRPKARAQLADRGTIETILTTVARIGRPWPHHTGRHDDGGAPTGLRYADSEELEAAAARIRDEFPAIADMLRRAADHGTA</sequence>
<evidence type="ECO:0000313" key="2">
    <source>
        <dbReference type="Proteomes" id="UP001500804"/>
    </source>
</evidence>